<keyword evidence="3" id="KW-0597">Phosphoprotein</keyword>
<keyword evidence="5" id="KW-0547">Nucleotide-binding</keyword>
<dbReference type="InterPro" id="IPR004358">
    <property type="entry name" value="Sig_transdc_His_kin-like_C"/>
</dbReference>
<proteinExistence type="predicted"/>
<dbReference type="EMBL" id="NATQ01000011">
    <property type="protein sequence ID" value="OQX91127.1"/>
    <property type="molecule type" value="Genomic_DNA"/>
</dbReference>
<protein>
    <recommendedName>
        <fullName evidence="2">histidine kinase</fullName>
        <ecNumber evidence="2">2.7.13.3</ecNumber>
    </recommendedName>
</protein>
<dbReference type="SMART" id="SM00387">
    <property type="entry name" value="HATPase_c"/>
    <property type="match status" value="1"/>
</dbReference>
<evidence type="ECO:0000256" key="2">
    <source>
        <dbReference type="ARBA" id="ARBA00012438"/>
    </source>
</evidence>
<evidence type="ECO:0000256" key="3">
    <source>
        <dbReference type="ARBA" id="ARBA00022553"/>
    </source>
</evidence>
<keyword evidence="4" id="KW-0808">Transferase</keyword>
<evidence type="ECO:0000256" key="4">
    <source>
        <dbReference type="ARBA" id="ARBA00022679"/>
    </source>
</evidence>
<dbReference type="AlphaFoldDB" id="A0A1W9S3D2"/>
<dbReference type="GO" id="GO:0005524">
    <property type="term" value="F:ATP binding"/>
    <property type="evidence" value="ECO:0007669"/>
    <property type="project" value="UniProtKB-KW"/>
</dbReference>
<dbReference type="Gene3D" id="3.30.565.10">
    <property type="entry name" value="Histidine kinase-like ATPase, C-terminal domain"/>
    <property type="match status" value="1"/>
</dbReference>
<keyword evidence="9" id="KW-1133">Transmembrane helix</keyword>
<evidence type="ECO:0000256" key="8">
    <source>
        <dbReference type="ARBA" id="ARBA00023012"/>
    </source>
</evidence>
<dbReference type="GO" id="GO:0000155">
    <property type="term" value="F:phosphorelay sensor kinase activity"/>
    <property type="evidence" value="ECO:0007669"/>
    <property type="project" value="InterPro"/>
</dbReference>
<organism evidence="11 12">
    <name type="scientific">Candidatus Coatesbacteria bacterium 4484_99</name>
    <dbReference type="NCBI Taxonomy" id="1970774"/>
    <lineage>
        <taxon>Bacteria</taxon>
        <taxon>Candidatus Coatesiibacteriota</taxon>
    </lineage>
</organism>
<dbReference type="InterPro" id="IPR005467">
    <property type="entry name" value="His_kinase_dom"/>
</dbReference>
<evidence type="ECO:0000313" key="12">
    <source>
        <dbReference type="Proteomes" id="UP000192611"/>
    </source>
</evidence>
<keyword evidence="9" id="KW-0472">Membrane</keyword>
<comment type="catalytic activity">
    <reaction evidence="1">
        <text>ATP + protein L-histidine = ADP + protein N-phospho-L-histidine.</text>
        <dbReference type="EC" id="2.7.13.3"/>
    </reaction>
</comment>
<evidence type="ECO:0000313" key="11">
    <source>
        <dbReference type="EMBL" id="OQX91127.1"/>
    </source>
</evidence>
<feature type="domain" description="Histidine kinase" evidence="10">
    <location>
        <begin position="206"/>
        <end position="421"/>
    </location>
</feature>
<evidence type="ECO:0000256" key="5">
    <source>
        <dbReference type="ARBA" id="ARBA00022741"/>
    </source>
</evidence>
<evidence type="ECO:0000256" key="9">
    <source>
        <dbReference type="SAM" id="Phobius"/>
    </source>
</evidence>
<dbReference type="CDD" id="cd00082">
    <property type="entry name" value="HisKA"/>
    <property type="match status" value="1"/>
</dbReference>
<dbReference type="PRINTS" id="PR00344">
    <property type="entry name" value="BCTRLSENSOR"/>
</dbReference>
<dbReference type="PANTHER" id="PTHR43065">
    <property type="entry name" value="SENSOR HISTIDINE KINASE"/>
    <property type="match status" value="1"/>
</dbReference>
<dbReference type="SUPFAM" id="SSF55874">
    <property type="entry name" value="ATPase domain of HSP90 chaperone/DNA topoisomerase II/histidine kinase"/>
    <property type="match status" value="1"/>
</dbReference>
<name>A0A1W9S3D2_9BACT</name>
<evidence type="ECO:0000256" key="1">
    <source>
        <dbReference type="ARBA" id="ARBA00000085"/>
    </source>
</evidence>
<accession>A0A1W9S3D2</accession>
<dbReference type="Gene3D" id="1.10.287.130">
    <property type="match status" value="1"/>
</dbReference>
<dbReference type="InterPro" id="IPR036890">
    <property type="entry name" value="HATPase_C_sf"/>
</dbReference>
<keyword evidence="9" id="KW-0812">Transmembrane</keyword>
<keyword evidence="7" id="KW-0067">ATP-binding</keyword>
<dbReference type="InterPro" id="IPR003594">
    <property type="entry name" value="HATPase_dom"/>
</dbReference>
<comment type="caution">
    <text evidence="11">The sequence shown here is derived from an EMBL/GenBank/DDBJ whole genome shotgun (WGS) entry which is preliminary data.</text>
</comment>
<feature type="transmembrane region" description="Helical" evidence="9">
    <location>
        <begin position="162"/>
        <end position="186"/>
    </location>
</feature>
<reference evidence="12" key="1">
    <citation type="submission" date="2017-03" db="EMBL/GenBank/DDBJ databases">
        <title>Novel pathways for hydrocarbon cycling and metabolic interdependencies in hydrothermal sediment communities.</title>
        <authorList>
            <person name="Dombrowski N."/>
            <person name="Seitz K."/>
            <person name="Teske A."/>
            <person name="Baker B."/>
        </authorList>
    </citation>
    <scope>NUCLEOTIDE SEQUENCE [LARGE SCALE GENOMIC DNA]</scope>
</reference>
<dbReference type="PANTHER" id="PTHR43065:SF46">
    <property type="entry name" value="C4-DICARBOXYLATE TRANSPORT SENSOR PROTEIN DCTB"/>
    <property type="match status" value="1"/>
</dbReference>
<sequence>MYMVKIGRMRRYALRRPGSMAMLYFFIGVVIIGIITLLYSHLIINQVRAEVKRTSSAYATLSTLLISSRIPQVSEMLAEEIGETINFPTIITDKTGEIIAAKNTKVELKPDDPASMRELKRIMEEMDKSNDPIPIYSYHMNPNTKEIEKNLMFYFHYKEPHLITLLLWLPILEIVIIVLFLFLGIMSYNNMRRSEREALWAGMAKETAHQIGTPVSSLIGWLEILKEIEIKKLRVKDRTMVEKALSEIENDIRRLKRISTRFGSIGEKPNLKKQNLSTVVKKAIDYSKKRFKLDREGISLEERYEEDIFIPLNEEQISWCIENLVKNSVFALEKSKKKSITITVKRINQTAVISIRDTGSGIEKSIRRHIFNPGFTTKRYGWGFGLSLVKRIVEEFHNGRIKVNSKVGEGTEFVILIPTKPIK</sequence>
<evidence type="ECO:0000256" key="6">
    <source>
        <dbReference type="ARBA" id="ARBA00022777"/>
    </source>
</evidence>
<keyword evidence="8" id="KW-0902">Two-component regulatory system</keyword>
<dbReference type="Pfam" id="PF02518">
    <property type="entry name" value="HATPase_c"/>
    <property type="match status" value="1"/>
</dbReference>
<dbReference type="InterPro" id="IPR003661">
    <property type="entry name" value="HisK_dim/P_dom"/>
</dbReference>
<dbReference type="EC" id="2.7.13.3" evidence="2"/>
<dbReference type="Proteomes" id="UP000192611">
    <property type="component" value="Unassembled WGS sequence"/>
</dbReference>
<evidence type="ECO:0000259" key="10">
    <source>
        <dbReference type="PROSITE" id="PS50109"/>
    </source>
</evidence>
<dbReference type="PROSITE" id="PS50109">
    <property type="entry name" value="HIS_KIN"/>
    <property type="match status" value="1"/>
</dbReference>
<keyword evidence="6" id="KW-0418">Kinase</keyword>
<feature type="transmembrane region" description="Helical" evidence="9">
    <location>
        <begin position="21"/>
        <end position="44"/>
    </location>
</feature>
<gene>
    <name evidence="11" type="ORF">B6D57_00885</name>
</gene>
<evidence type="ECO:0000256" key="7">
    <source>
        <dbReference type="ARBA" id="ARBA00022840"/>
    </source>
</evidence>